<evidence type="ECO:0000313" key="3">
    <source>
        <dbReference type="Proteomes" id="UP001596297"/>
    </source>
</evidence>
<proteinExistence type="predicted"/>
<feature type="domain" description="RNA polymerase sigma-70 region 4" evidence="1">
    <location>
        <begin position="20"/>
        <end position="62"/>
    </location>
</feature>
<dbReference type="RefSeq" id="WP_380083265.1">
    <property type="nucleotide sequence ID" value="NZ_JBHSWD010000001.1"/>
</dbReference>
<dbReference type="Gene3D" id="1.10.10.10">
    <property type="entry name" value="Winged helix-like DNA-binding domain superfamily/Winged helix DNA-binding domain"/>
    <property type="match status" value="1"/>
</dbReference>
<dbReference type="InterPro" id="IPR036388">
    <property type="entry name" value="WH-like_DNA-bd_sf"/>
</dbReference>
<dbReference type="Proteomes" id="UP001596297">
    <property type="component" value="Unassembled WGS sequence"/>
</dbReference>
<dbReference type="InterPro" id="IPR007630">
    <property type="entry name" value="RNA_pol_sigma70_r4"/>
</dbReference>
<keyword evidence="3" id="KW-1185">Reference proteome</keyword>
<dbReference type="InterPro" id="IPR013324">
    <property type="entry name" value="RNA_pol_sigma_r3/r4-like"/>
</dbReference>
<comment type="caution">
    <text evidence="2">The sequence shown here is derived from an EMBL/GenBank/DDBJ whole genome shotgun (WGS) entry which is preliminary data.</text>
</comment>
<protein>
    <submittedName>
        <fullName evidence="2">Sigma factor-like helix-turn-helix DNA-binding protein</fullName>
    </submittedName>
</protein>
<dbReference type="Pfam" id="PF04545">
    <property type="entry name" value="Sigma70_r4"/>
    <property type="match status" value="1"/>
</dbReference>
<dbReference type="SUPFAM" id="SSF88659">
    <property type="entry name" value="Sigma3 and sigma4 domains of RNA polymerase sigma factors"/>
    <property type="match status" value="1"/>
</dbReference>
<sequence length="471" mass="53954">MRYRWVGRKLPSLGVLVDAALDLLPPERRRMVWERLGPEKTLQEIGDAHGLTRERIRQVVNKVTKAFLRDADLRLVLDGVFSGLSSSGPIVVNVRDARSTTFPDATSEELWNFVMQVWCEIQRRPAQSVQLDRDIFLFAPDGLPNEKEVRTVMLERASFLYPAQLSTALGIHPSEVEAVACAFPKLLRTQSGLYGFLGWTQPQLIKAVAEQLARAGFTEWHFSEIGKAATVFDASLEKQSARNFAALTTRPEFVKSFEYAGRKGCWRLKALGDGHQDNFTAIHAILDTSPTPLHWTDIRDQLQRVINDGTIVAMLGRDPRFLSLGQGVYGLSGREYPASDVEEEFMREILSRVENGCIPAEAVFKLAEERNLTPKQLIAVGRYSTVFRYWKWRDQEALFLTVPETQRRFFQRWFYNRHNRPLPPEDVLVSGLRLAFERQDRETLRLTYEVLQAKDHPLPTETMHWIDWALG</sequence>
<reference evidence="3" key="1">
    <citation type="journal article" date="2019" name="Int. J. Syst. Evol. Microbiol.">
        <title>The Global Catalogue of Microorganisms (GCM) 10K type strain sequencing project: providing services to taxonomists for standard genome sequencing and annotation.</title>
        <authorList>
            <consortium name="The Broad Institute Genomics Platform"/>
            <consortium name="The Broad Institute Genome Sequencing Center for Infectious Disease"/>
            <person name="Wu L."/>
            <person name="Ma J."/>
        </authorList>
    </citation>
    <scope>NUCLEOTIDE SEQUENCE [LARGE SCALE GENOMIC DNA]</scope>
    <source>
        <strain evidence="3">CGMCC 1.15772</strain>
    </source>
</reference>
<gene>
    <name evidence="2" type="ORF">ACFP81_09770</name>
</gene>
<evidence type="ECO:0000259" key="1">
    <source>
        <dbReference type="Pfam" id="PF04545"/>
    </source>
</evidence>
<name>A0ABW1YD83_9DEIO</name>
<dbReference type="EMBL" id="JBHSWD010000001">
    <property type="protein sequence ID" value="MFC6592256.1"/>
    <property type="molecule type" value="Genomic_DNA"/>
</dbReference>
<accession>A0ABW1YD83</accession>
<evidence type="ECO:0000313" key="2">
    <source>
        <dbReference type="EMBL" id="MFC6592256.1"/>
    </source>
</evidence>
<organism evidence="2 3">
    <name type="scientific">Deinococcus lacus</name>
    <dbReference type="NCBI Taxonomy" id="392561"/>
    <lineage>
        <taxon>Bacteria</taxon>
        <taxon>Thermotogati</taxon>
        <taxon>Deinococcota</taxon>
        <taxon>Deinococci</taxon>
        <taxon>Deinococcales</taxon>
        <taxon>Deinococcaceae</taxon>
        <taxon>Deinococcus</taxon>
    </lineage>
</organism>